<dbReference type="AlphaFoldDB" id="A0A1M6HRB8"/>
<organism evidence="9 10">
    <name type="scientific">Muricoccus roseus</name>
    <dbReference type="NCBI Taxonomy" id="198092"/>
    <lineage>
        <taxon>Bacteria</taxon>
        <taxon>Pseudomonadati</taxon>
        <taxon>Pseudomonadota</taxon>
        <taxon>Alphaproteobacteria</taxon>
        <taxon>Acetobacterales</taxon>
        <taxon>Roseomonadaceae</taxon>
        <taxon>Muricoccus</taxon>
    </lineage>
</organism>
<feature type="transmembrane region" description="Helical" evidence="8">
    <location>
        <begin position="75"/>
        <end position="95"/>
    </location>
</feature>
<reference evidence="9 10" key="1">
    <citation type="submission" date="2016-11" db="EMBL/GenBank/DDBJ databases">
        <authorList>
            <person name="Jaros S."/>
            <person name="Januszkiewicz K."/>
            <person name="Wedrychowicz H."/>
        </authorList>
    </citation>
    <scope>NUCLEOTIDE SEQUENCE [LARGE SCALE GENOMIC DNA]</scope>
    <source>
        <strain evidence="9 10">DSM 14916</strain>
    </source>
</reference>
<feature type="transmembrane region" description="Helical" evidence="8">
    <location>
        <begin position="138"/>
        <end position="163"/>
    </location>
</feature>
<keyword evidence="7 8" id="KW-0472">Membrane</keyword>
<dbReference type="RefSeq" id="WP_175562606.1">
    <property type="nucleotide sequence ID" value="NZ_FQZF01000010.1"/>
</dbReference>
<evidence type="ECO:0000256" key="2">
    <source>
        <dbReference type="ARBA" id="ARBA00009142"/>
    </source>
</evidence>
<dbReference type="Pfam" id="PF01925">
    <property type="entry name" value="TauE"/>
    <property type="match status" value="1"/>
</dbReference>
<dbReference type="PANTHER" id="PTHR30269">
    <property type="entry name" value="TRANSMEMBRANE PROTEIN YFCA"/>
    <property type="match status" value="1"/>
</dbReference>
<evidence type="ECO:0000256" key="6">
    <source>
        <dbReference type="ARBA" id="ARBA00022989"/>
    </source>
</evidence>
<evidence type="ECO:0000256" key="1">
    <source>
        <dbReference type="ARBA" id="ARBA00004651"/>
    </source>
</evidence>
<evidence type="ECO:0000256" key="7">
    <source>
        <dbReference type="ARBA" id="ARBA00023136"/>
    </source>
</evidence>
<dbReference type="EMBL" id="FQZF01000010">
    <property type="protein sequence ID" value="SHJ24693.1"/>
    <property type="molecule type" value="Genomic_DNA"/>
</dbReference>
<feature type="transmembrane region" description="Helical" evidence="8">
    <location>
        <begin position="204"/>
        <end position="223"/>
    </location>
</feature>
<feature type="transmembrane region" description="Helical" evidence="8">
    <location>
        <begin position="175"/>
        <end position="197"/>
    </location>
</feature>
<evidence type="ECO:0000256" key="3">
    <source>
        <dbReference type="ARBA" id="ARBA00022448"/>
    </source>
</evidence>
<keyword evidence="5 8" id="KW-0812">Transmembrane</keyword>
<comment type="similarity">
    <text evidence="2 8">Belongs to the 4-toluene sulfonate uptake permease (TSUP) (TC 2.A.102) family.</text>
</comment>
<dbReference type="GO" id="GO:0005886">
    <property type="term" value="C:plasma membrane"/>
    <property type="evidence" value="ECO:0007669"/>
    <property type="project" value="UniProtKB-SubCell"/>
</dbReference>
<dbReference type="PANTHER" id="PTHR30269:SF0">
    <property type="entry name" value="MEMBRANE TRANSPORTER PROTEIN YFCA-RELATED"/>
    <property type="match status" value="1"/>
</dbReference>
<proteinExistence type="inferred from homology"/>
<evidence type="ECO:0000313" key="9">
    <source>
        <dbReference type="EMBL" id="SHJ24693.1"/>
    </source>
</evidence>
<keyword evidence="3" id="KW-0813">Transport</keyword>
<gene>
    <name evidence="9" type="ORF">SAMN02745194_02099</name>
</gene>
<dbReference type="InterPro" id="IPR002781">
    <property type="entry name" value="TM_pro_TauE-like"/>
</dbReference>
<comment type="subcellular location">
    <subcellularLocation>
        <location evidence="1 8">Cell membrane</location>
        <topology evidence="1 8">Multi-pass membrane protein</topology>
    </subcellularLocation>
</comment>
<protein>
    <recommendedName>
        <fullName evidence="8">Probable membrane transporter protein</fullName>
    </recommendedName>
</protein>
<feature type="transmembrane region" description="Helical" evidence="8">
    <location>
        <begin position="229"/>
        <end position="247"/>
    </location>
</feature>
<dbReference type="Proteomes" id="UP000184387">
    <property type="component" value="Unassembled WGS sequence"/>
</dbReference>
<sequence length="251" mass="25912">MDLDSALLMLVAGLLAGAMNAAAGGGSFVTIPAMVFVGLPSVAANASSTVALLPGTLASAWAWRHDYRSLQGISLATLLAISLAGGLAGAVLLLATSQRAFDHLLPWLLLTGTVAFAFGRPLGAMLRERVRVGRGSVLAAQVLLSIYAGYFGGGVGIMMMAVWGLLGDLDIKAMSALRTLLVSAANLVAVICFAVAGPIHWPETLVMLVAAIVGGYLGAILASRMPAPVLRGFVILFSTAMTALFFWRAWG</sequence>
<evidence type="ECO:0000256" key="4">
    <source>
        <dbReference type="ARBA" id="ARBA00022475"/>
    </source>
</evidence>
<keyword evidence="4 8" id="KW-1003">Cell membrane</keyword>
<name>A0A1M6HRB8_9PROT</name>
<keyword evidence="6 8" id="KW-1133">Transmembrane helix</keyword>
<keyword evidence="10" id="KW-1185">Reference proteome</keyword>
<dbReference type="STRING" id="198092.SAMN02745194_02099"/>
<dbReference type="InterPro" id="IPR052017">
    <property type="entry name" value="TSUP"/>
</dbReference>
<evidence type="ECO:0000256" key="8">
    <source>
        <dbReference type="RuleBase" id="RU363041"/>
    </source>
</evidence>
<accession>A0A1M6HRB8</accession>
<feature type="transmembrane region" description="Helical" evidence="8">
    <location>
        <begin position="107"/>
        <end position="126"/>
    </location>
</feature>
<evidence type="ECO:0000256" key="5">
    <source>
        <dbReference type="ARBA" id="ARBA00022692"/>
    </source>
</evidence>
<feature type="transmembrane region" description="Helical" evidence="8">
    <location>
        <begin position="41"/>
        <end position="63"/>
    </location>
</feature>
<evidence type="ECO:0000313" key="10">
    <source>
        <dbReference type="Proteomes" id="UP000184387"/>
    </source>
</evidence>